<feature type="region of interest" description="Disordered" evidence="10">
    <location>
        <begin position="529"/>
        <end position="599"/>
    </location>
</feature>
<dbReference type="GO" id="GO:0005829">
    <property type="term" value="C:cytosol"/>
    <property type="evidence" value="ECO:0007669"/>
    <property type="project" value="TreeGrafter"/>
</dbReference>
<sequence length="599" mass="61507">MVSIAGTDPTGGAGTAADLKSITAAGGYGMAVVTAVVAQNTRGVRDIHVPPAEVLAAQLTAVSDDVELEAVKTGMLGTVEVIDTVAAWVAAHPPRVLVVDPVMVASSGDRLLEPEAEQAMIRFCARATVVTPNIDELAVLTGSPRASTEEEALAQATAWTARTGASVIVKTGHLEDREVTNTWVAPDGAQRRARSTRVDTTSTHGTGCSLAAALATRLGAGHSPAAALEWATAWLHEAIAHGASLQVGAGHGPVDHAHRARRLAAAGSAEPWLGAGEVPARLETPEALSVGRSRPGPGTAEDSTPADDSPTVQPVVPALVPAAGPWTAALWAAGAPLAGQIAECGFVRALVDGSLPSPAFDVYLAQDALYLGRCSRALAALGAATEDPAGGEFWTQSARHCLAIEAELHRSWLGGLPADHDTAISPVTSAYTDFLLVHALGSPAPVAAAAVLPCFWLYAQVGGGLDDVAAEHPYGAWLETYRDPGFVEGVRGALEQVERELAAATPEVRAEAARAFLLASRHELEFFEQATRLDPGTPAPRRHRARAADGAHAADTTHNAQTADGPRTAPAPPRPPAHPAAPTASTARTAPDALAGAGR</sequence>
<comment type="catalytic activity">
    <reaction evidence="1">
        <text>4-amino-5-hydroxymethyl-2-methylpyrimidine + ATP = 4-amino-2-methyl-5-(phosphooxymethyl)pyrimidine + ADP + H(+)</text>
        <dbReference type="Rhea" id="RHEA:23096"/>
        <dbReference type="ChEBI" id="CHEBI:15378"/>
        <dbReference type="ChEBI" id="CHEBI:16892"/>
        <dbReference type="ChEBI" id="CHEBI:30616"/>
        <dbReference type="ChEBI" id="CHEBI:58354"/>
        <dbReference type="ChEBI" id="CHEBI:456216"/>
        <dbReference type="EC" id="2.7.1.49"/>
    </reaction>
</comment>
<comment type="function">
    <text evidence="3">Catalyzes the phosphorylation of hydroxymethylpyrimidine phosphate (HMP-P) to HMP-PP, and of HMP to HMP-P.</text>
</comment>
<feature type="domain" description="Thiaminase-2/PQQC" evidence="11">
    <location>
        <begin position="339"/>
        <end position="530"/>
    </location>
</feature>
<feature type="region of interest" description="Disordered" evidence="10">
    <location>
        <begin position="286"/>
        <end position="313"/>
    </location>
</feature>
<dbReference type="SUPFAM" id="SSF48613">
    <property type="entry name" value="Heme oxygenase-like"/>
    <property type="match status" value="1"/>
</dbReference>
<keyword evidence="7 13" id="KW-0418">Kinase</keyword>
<dbReference type="UniPathway" id="UPA00060">
    <property type="reaction ID" value="UER00138"/>
</dbReference>
<feature type="domain" description="Pyridoxamine kinase/Phosphomethylpyrimidine kinase" evidence="12">
    <location>
        <begin position="8"/>
        <end position="255"/>
    </location>
</feature>
<dbReference type="eggNOG" id="COG0351">
    <property type="taxonomic scope" value="Bacteria"/>
</dbReference>
<evidence type="ECO:0000313" key="13">
    <source>
        <dbReference type="EMBL" id="ACU86503.1"/>
    </source>
</evidence>
<dbReference type="GO" id="GO:0005524">
    <property type="term" value="F:ATP binding"/>
    <property type="evidence" value="ECO:0007669"/>
    <property type="project" value="UniProtKB-KW"/>
</dbReference>
<dbReference type="CDD" id="cd01169">
    <property type="entry name" value="HMPP_kinase"/>
    <property type="match status" value="1"/>
</dbReference>
<dbReference type="InterPro" id="IPR016084">
    <property type="entry name" value="Haem_Oase-like_multi-hlx"/>
</dbReference>
<evidence type="ECO:0000256" key="5">
    <source>
        <dbReference type="ARBA" id="ARBA00022679"/>
    </source>
</evidence>
<dbReference type="PANTHER" id="PTHR20858">
    <property type="entry name" value="PHOSPHOMETHYLPYRIMIDINE KINASE"/>
    <property type="match status" value="1"/>
</dbReference>
<dbReference type="HOGENOM" id="CLU_020520_2_0_11"/>
<evidence type="ECO:0000256" key="3">
    <source>
        <dbReference type="ARBA" id="ARBA00003848"/>
    </source>
</evidence>
<dbReference type="InterPro" id="IPR004399">
    <property type="entry name" value="HMP/HMP-P_kinase_dom"/>
</dbReference>
<evidence type="ECO:0000256" key="8">
    <source>
        <dbReference type="ARBA" id="ARBA00022840"/>
    </source>
</evidence>
<evidence type="ECO:0000256" key="10">
    <source>
        <dbReference type="SAM" id="MobiDB-lite"/>
    </source>
</evidence>
<keyword evidence="8" id="KW-0067">ATP-binding</keyword>
<feature type="compositionally biased region" description="Low complexity" evidence="10">
    <location>
        <begin position="548"/>
        <end position="558"/>
    </location>
</feature>
<evidence type="ECO:0000256" key="9">
    <source>
        <dbReference type="ARBA" id="ARBA00022977"/>
    </source>
</evidence>
<dbReference type="Pfam" id="PF03070">
    <property type="entry name" value="TENA_THI-4"/>
    <property type="match status" value="1"/>
</dbReference>
<feature type="compositionally biased region" description="Pro residues" evidence="10">
    <location>
        <begin position="569"/>
        <end position="579"/>
    </location>
</feature>
<evidence type="ECO:0000259" key="11">
    <source>
        <dbReference type="Pfam" id="PF03070"/>
    </source>
</evidence>
<dbReference type="InterPro" id="IPR004305">
    <property type="entry name" value="Thiaminase-2/PQQC"/>
</dbReference>
<dbReference type="AlphaFoldDB" id="C7MH55"/>
<comment type="catalytic activity">
    <reaction evidence="2">
        <text>4-amino-2-methyl-5-(phosphooxymethyl)pyrimidine + ATP = 4-amino-2-methyl-5-(diphosphooxymethyl)pyrimidine + ADP</text>
        <dbReference type="Rhea" id="RHEA:19893"/>
        <dbReference type="ChEBI" id="CHEBI:30616"/>
        <dbReference type="ChEBI" id="CHEBI:57841"/>
        <dbReference type="ChEBI" id="CHEBI:58354"/>
        <dbReference type="ChEBI" id="CHEBI:456216"/>
        <dbReference type="EC" id="2.7.4.7"/>
    </reaction>
</comment>
<dbReference type="CDD" id="cd19365">
    <property type="entry name" value="TenA_C-like"/>
    <property type="match status" value="1"/>
</dbReference>
<keyword evidence="5" id="KW-0808">Transferase</keyword>
<dbReference type="Proteomes" id="UP000001919">
    <property type="component" value="Chromosome"/>
</dbReference>
<dbReference type="SUPFAM" id="SSF53613">
    <property type="entry name" value="Ribokinase-like"/>
    <property type="match status" value="1"/>
</dbReference>
<dbReference type="InterPro" id="IPR029056">
    <property type="entry name" value="Ribokinase-like"/>
</dbReference>
<dbReference type="GO" id="GO:0008902">
    <property type="term" value="F:hydroxymethylpyrimidine kinase activity"/>
    <property type="evidence" value="ECO:0007669"/>
    <property type="project" value="UniProtKB-EC"/>
</dbReference>
<dbReference type="PATRIC" id="fig|446465.5.peg.2700"/>
<evidence type="ECO:0000256" key="4">
    <source>
        <dbReference type="ARBA" id="ARBA00004769"/>
    </source>
</evidence>
<dbReference type="STRING" id="446465.Bfae_27340"/>
<dbReference type="Gene3D" id="3.40.1190.20">
    <property type="match status" value="1"/>
</dbReference>
<dbReference type="OrthoDB" id="34166at2"/>
<dbReference type="GO" id="GO:0009228">
    <property type="term" value="P:thiamine biosynthetic process"/>
    <property type="evidence" value="ECO:0007669"/>
    <property type="project" value="UniProtKB-KW"/>
</dbReference>
<keyword evidence="6" id="KW-0547">Nucleotide-binding</keyword>
<dbReference type="Pfam" id="PF08543">
    <property type="entry name" value="Phos_pyr_kin"/>
    <property type="match status" value="1"/>
</dbReference>
<evidence type="ECO:0000256" key="7">
    <source>
        <dbReference type="ARBA" id="ARBA00022777"/>
    </source>
</evidence>
<gene>
    <name evidence="13" type="ordered locus">Bfae_27340</name>
</gene>
<evidence type="ECO:0000256" key="2">
    <source>
        <dbReference type="ARBA" id="ARBA00000565"/>
    </source>
</evidence>
<dbReference type="PANTHER" id="PTHR20858:SF17">
    <property type="entry name" value="HYDROXYMETHYLPYRIMIDINE_PHOSPHOMETHYLPYRIMIDINE KINASE THI20-RELATED"/>
    <property type="match status" value="1"/>
</dbReference>
<organism evidence="13 14">
    <name type="scientific">Brachybacterium faecium (strain ATCC 43885 / DSM 4810 / JCM 11609 / LMG 19847 / NBRC 14762 / NCIMB 9860 / 6-10)</name>
    <dbReference type="NCBI Taxonomy" id="446465"/>
    <lineage>
        <taxon>Bacteria</taxon>
        <taxon>Bacillati</taxon>
        <taxon>Actinomycetota</taxon>
        <taxon>Actinomycetes</taxon>
        <taxon>Micrococcales</taxon>
        <taxon>Dermabacteraceae</taxon>
        <taxon>Brachybacterium</taxon>
    </lineage>
</organism>
<dbReference type="FunFam" id="3.40.1190.20:FF:000003">
    <property type="entry name" value="Phosphomethylpyrimidine kinase ThiD"/>
    <property type="match status" value="1"/>
</dbReference>
<evidence type="ECO:0000256" key="6">
    <source>
        <dbReference type="ARBA" id="ARBA00022741"/>
    </source>
</evidence>
<dbReference type="NCBIfam" id="NF011301">
    <property type="entry name" value="PRK14713.1"/>
    <property type="match status" value="1"/>
</dbReference>
<accession>C7MH55</accession>
<name>C7MH55_BRAFD</name>
<dbReference type="NCBIfam" id="TIGR00097">
    <property type="entry name" value="HMP-P_kinase"/>
    <property type="match status" value="1"/>
</dbReference>
<dbReference type="InterPro" id="IPR013749">
    <property type="entry name" value="PM/HMP-P_kinase-1"/>
</dbReference>
<comment type="pathway">
    <text evidence="4">Cofactor biosynthesis; thiamine diphosphate biosynthesis; 4-amino-2-methyl-5-diphosphomethylpyrimidine from 5-amino-1-(5-phospho-D-ribosyl)imidazole: step 3/3.</text>
</comment>
<dbReference type="eggNOG" id="COG0819">
    <property type="taxonomic scope" value="Bacteria"/>
</dbReference>
<protein>
    <submittedName>
        <fullName evidence="13">Phosphomethylpyrimidine kinase</fullName>
    </submittedName>
</protein>
<feature type="compositionally biased region" description="Low complexity" evidence="10">
    <location>
        <begin position="580"/>
        <end position="593"/>
    </location>
</feature>
<dbReference type="GO" id="GO:0009229">
    <property type="term" value="P:thiamine diphosphate biosynthetic process"/>
    <property type="evidence" value="ECO:0007669"/>
    <property type="project" value="UniProtKB-UniPathway"/>
</dbReference>
<evidence type="ECO:0000313" key="14">
    <source>
        <dbReference type="Proteomes" id="UP000001919"/>
    </source>
</evidence>
<dbReference type="EMBL" id="CP001643">
    <property type="protein sequence ID" value="ACU86503.1"/>
    <property type="molecule type" value="Genomic_DNA"/>
</dbReference>
<reference evidence="13 14" key="1">
    <citation type="journal article" date="2009" name="Stand. Genomic Sci.">
        <title>Complete genome sequence of Brachybacterium faecium type strain (Schefferle 6-10).</title>
        <authorList>
            <person name="Lapidus A."/>
            <person name="Pukall R."/>
            <person name="Labuttii K."/>
            <person name="Copeland A."/>
            <person name="Del Rio T.G."/>
            <person name="Nolan M."/>
            <person name="Chen F."/>
            <person name="Lucas S."/>
            <person name="Tice H."/>
            <person name="Cheng J.F."/>
            <person name="Bruce D."/>
            <person name="Goodwin L."/>
            <person name="Pitluck S."/>
            <person name="Rohde M."/>
            <person name="Goker M."/>
            <person name="Pati A."/>
            <person name="Ivanova N."/>
            <person name="Mavrommatis K."/>
            <person name="Chen A."/>
            <person name="Palaniappan K."/>
            <person name="D'haeseleer P."/>
            <person name="Chain P."/>
            <person name="Bristow J."/>
            <person name="Eisen J.A."/>
            <person name="Markowitz V."/>
            <person name="Hugenholtz P."/>
            <person name="Kyrpides N.C."/>
            <person name="Klenk H.P."/>
        </authorList>
    </citation>
    <scope>NUCLEOTIDE SEQUENCE [LARGE SCALE GENOMIC DNA]</scope>
    <source>
        <strain evidence="14">ATCC 43885 / DSM 4810 / JCM 11609 / LMG 19847 / NBRC 14762 / NCIMB 9860 / 6-10</strain>
    </source>
</reference>
<evidence type="ECO:0000259" key="12">
    <source>
        <dbReference type="Pfam" id="PF08543"/>
    </source>
</evidence>
<dbReference type="Gene3D" id="1.20.910.10">
    <property type="entry name" value="Heme oxygenase-like"/>
    <property type="match status" value="1"/>
</dbReference>
<evidence type="ECO:0000256" key="1">
    <source>
        <dbReference type="ARBA" id="ARBA00000151"/>
    </source>
</evidence>
<dbReference type="KEGG" id="bfa:Bfae_27340"/>
<proteinExistence type="predicted"/>
<keyword evidence="14" id="KW-1185">Reference proteome</keyword>
<dbReference type="GO" id="GO:0008972">
    <property type="term" value="F:phosphomethylpyrimidine kinase activity"/>
    <property type="evidence" value="ECO:0007669"/>
    <property type="project" value="UniProtKB-EC"/>
</dbReference>
<keyword evidence="9" id="KW-0784">Thiamine biosynthesis</keyword>